<accession>A0AAD8MY30</accession>
<dbReference type="InterPro" id="IPR011009">
    <property type="entry name" value="Kinase-like_dom_sf"/>
</dbReference>
<protein>
    <recommendedName>
        <fullName evidence="2">Protein kinase domain-containing protein</fullName>
    </recommendedName>
</protein>
<sequence>MFLEEHGNEATVEDIEAEMLSLAEEHEKKLKDAFSRLSAAATSIIGVSSLFLGFGFRFHPSDLLRDCSGHDEEYNDGNFQRRTWKNFTYQQVFRATNGFTSDNLVGKGGYAEVYKGVLEDGQEIAVKRLTKVSNDERKDKEFLTEIGTLGHVNHSLKC</sequence>
<reference evidence="3" key="2">
    <citation type="submission" date="2023-05" db="EMBL/GenBank/DDBJ databases">
        <authorList>
            <person name="Schelkunov M.I."/>
        </authorList>
    </citation>
    <scope>NUCLEOTIDE SEQUENCE</scope>
    <source>
        <strain evidence="3">Hsosn_3</strain>
        <tissue evidence="3">Leaf</tissue>
    </source>
</reference>
<dbReference type="GO" id="GO:0005524">
    <property type="term" value="F:ATP binding"/>
    <property type="evidence" value="ECO:0007669"/>
    <property type="project" value="UniProtKB-UniRule"/>
</dbReference>
<keyword evidence="1" id="KW-0067">ATP-binding</keyword>
<reference evidence="3" key="1">
    <citation type="submission" date="2023-02" db="EMBL/GenBank/DDBJ databases">
        <title>Genome of toxic invasive species Heracleum sosnowskyi carries increased number of genes despite the absence of recent whole-genome duplications.</title>
        <authorList>
            <person name="Schelkunov M."/>
            <person name="Shtratnikova V."/>
            <person name="Makarenko M."/>
            <person name="Klepikova A."/>
            <person name="Omelchenko D."/>
            <person name="Novikova G."/>
            <person name="Obukhova E."/>
            <person name="Bogdanov V."/>
            <person name="Penin A."/>
            <person name="Logacheva M."/>
        </authorList>
    </citation>
    <scope>NUCLEOTIDE SEQUENCE</scope>
    <source>
        <strain evidence="3">Hsosn_3</strain>
        <tissue evidence="3">Leaf</tissue>
    </source>
</reference>
<feature type="domain" description="Protein kinase" evidence="2">
    <location>
        <begin position="99"/>
        <end position="158"/>
    </location>
</feature>
<dbReference type="PROSITE" id="PS00107">
    <property type="entry name" value="PROTEIN_KINASE_ATP"/>
    <property type="match status" value="1"/>
</dbReference>
<organism evidence="3 4">
    <name type="scientific">Heracleum sosnowskyi</name>
    <dbReference type="NCBI Taxonomy" id="360622"/>
    <lineage>
        <taxon>Eukaryota</taxon>
        <taxon>Viridiplantae</taxon>
        <taxon>Streptophyta</taxon>
        <taxon>Embryophyta</taxon>
        <taxon>Tracheophyta</taxon>
        <taxon>Spermatophyta</taxon>
        <taxon>Magnoliopsida</taxon>
        <taxon>eudicotyledons</taxon>
        <taxon>Gunneridae</taxon>
        <taxon>Pentapetalae</taxon>
        <taxon>asterids</taxon>
        <taxon>campanulids</taxon>
        <taxon>Apiales</taxon>
        <taxon>Apiaceae</taxon>
        <taxon>Apioideae</taxon>
        <taxon>apioid superclade</taxon>
        <taxon>Tordylieae</taxon>
        <taxon>Tordyliinae</taxon>
        <taxon>Heracleum</taxon>
    </lineage>
</organism>
<proteinExistence type="predicted"/>
<evidence type="ECO:0000256" key="1">
    <source>
        <dbReference type="PROSITE-ProRule" id="PRU10141"/>
    </source>
</evidence>
<dbReference type="InterPro" id="IPR000719">
    <property type="entry name" value="Prot_kinase_dom"/>
</dbReference>
<dbReference type="InterPro" id="IPR017441">
    <property type="entry name" value="Protein_kinase_ATP_BS"/>
</dbReference>
<dbReference type="PANTHER" id="PTHR47987:SF20">
    <property type="entry name" value="OS04G0654600 PROTEIN"/>
    <property type="match status" value="1"/>
</dbReference>
<dbReference type="Proteomes" id="UP001237642">
    <property type="component" value="Unassembled WGS sequence"/>
</dbReference>
<name>A0AAD8MY30_9APIA</name>
<dbReference type="InterPro" id="IPR046958">
    <property type="entry name" value="RBK1/2/STUNTED"/>
</dbReference>
<comment type="caution">
    <text evidence="3">The sequence shown here is derived from an EMBL/GenBank/DDBJ whole genome shotgun (WGS) entry which is preliminary data.</text>
</comment>
<keyword evidence="1" id="KW-0547">Nucleotide-binding</keyword>
<dbReference type="PANTHER" id="PTHR47987">
    <property type="entry name" value="OS08G0249100 PROTEIN"/>
    <property type="match status" value="1"/>
</dbReference>
<evidence type="ECO:0000259" key="2">
    <source>
        <dbReference type="PROSITE" id="PS50011"/>
    </source>
</evidence>
<evidence type="ECO:0000313" key="3">
    <source>
        <dbReference type="EMBL" id="KAK1389236.1"/>
    </source>
</evidence>
<feature type="binding site" evidence="1">
    <location>
        <position position="127"/>
    </location>
    <ligand>
        <name>ATP</name>
        <dbReference type="ChEBI" id="CHEBI:30616"/>
    </ligand>
</feature>
<dbReference type="AlphaFoldDB" id="A0AAD8MY30"/>
<dbReference type="EMBL" id="JAUIZM010000004">
    <property type="protein sequence ID" value="KAK1389236.1"/>
    <property type="molecule type" value="Genomic_DNA"/>
</dbReference>
<dbReference type="Gene3D" id="3.30.200.20">
    <property type="entry name" value="Phosphorylase Kinase, domain 1"/>
    <property type="match status" value="1"/>
</dbReference>
<dbReference type="SUPFAM" id="SSF56112">
    <property type="entry name" value="Protein kinase-like (PK-like)"/>
    <property type="match status" value="1"/>
</dbReference>
<gene>
    <name evidence="3" type="ORF">POM88_017414</name>
</gene>
<keyword evidence="4" id="KW-1185">Reference proteome</keyword>
<dbReference type="PROSITE" id="PS50011">
    <property type="entry name" value="PROTEIN_KINASE_DOM"/>
    <property type="match status" value="1"/>
</dbReference>
<evidence type="ECO:0000313" key="4">
    <source>
        <dbReference type="Proteomes" id="UP001237642"/>
    </source>
</evidence>
<dbReference type="GO" id="GO:0004672">
    <property type="term" value="F:protein kinase activity"/>
    <property type="evidence" value="ECO:0007669"/>
    <property type="project" value="InterPro"/>
</dbReference>